<gene>
    <name evidence="1" type="ORF">Q766_02575</name>
</gene>
<accession>A0A0A2MRP5</accession>
<dbReference type="Proteomes" id="UP000030111">
    <property type="component" value="Unassembled WGS sequence"/>
</dbReference>
<protein>
    <submittedName>
        <fullName evidence="1">Uncharacterized protein</fullName>
    </submittedName>
</protein>
<proteinExistence type="predicted"/>
<organism evidence="1 2">
    <name type="scientific">Flavobacterium subsaxonicum WB 4.1-42 = DSM 21790</name>
    <dbReference type="NCBI Taxonomy" id="1121898"/>
    <lineage>
        <taxon>Bacteria</taxon>
        <taxon>Pseudomonadati</taxon>
        <taxon>Bacteroidota</taxon>
        <taxon>Flavobacteriia</taxon>
        <taxon>Flavobacteriales</taxon>
        <taxon>Flavobacteriaceae</taxon>
        <taxon>Flavobacterium</taxon>
    </lineage>
</organism>
<dbReference type="AlphaFoldDB" id="A0A0A2MRP5"/>
<dbReference type="EMBL" id="JRLY01000001">
    <property type="protein sequence ID" value="KGO95014.1"/>
    <property type="molecule type" value="Genomic_DNA"/>
</dbReference>
<keyword evidence="2" id="KW-1185">Reference proteome</keyword>
<comment type="caution">
    <text evidence="1">The sequence shown here is derived from an EMBL/GenBank/DDBJ whole genome shotgun (WGS) entry which is preliminary data.</text>
</comment>
<sequence>MEHYFVVLELPGGKELKFKEGRCSPKNFWKVASETIAQGKAVIISKRKDTGVSEELRSHLSKIKKFTTYVLVHMQFTALESVTECDIFNKIAQWIVIQNRDVVIDTGHNFQLVTIDVA</sequence>
<dbReference type="eggNOG" id="ENOG5032HAY">
    <property type="taxonomic scope" value="Bacteria"/>
</dbReference>
<evidence type="ECO:0000313" key="1">
    <source>
        <dbReference type="EMBL" id="KGO95014.1"/>
    </source>
</evidence>
<dbReference type="RefSeq" id="WP_026992394.1">
    <property type="nucleotide sequence ID" value="NZ_JRLY01000001.1"/>
</dbReference>
<name>A0A0A2MRP5_9FLAO</name>
<evidence type="ECO:0000313" key="2">
    <source>
        <dbReference type="Proteomes" id="UP000030111"/>
    </source>
</evidence>
<reference evidence="1 2" key="1">
    <citation type="submission" date="2013-09" db="EMBL/GenBank/DDBJ databases">
        <authorList>
            <person name="Zeng Z."/>
            <person name="Chen C."/>
        </authorList>
    </citation>
    <scope>NUCLEOTIDE SEQUENCE [LARGE SCALE GENOMIC DNA]</scope>
    <source>
        <strain evidence="1 2">WB 4.1-42</strain>
    </source>
</reference>
<dbReference type="OrthoDB" id="1370587at2"/>